<evidence type="ECO:0000313" key="3">
    <source>
        <dbReference type="Proteomes" id="UP001152795"/>
    </source>
</evidence>
<accession>A0A7D9LFD8</accession>
<feature type="compositionally biased region" description="Low complexity" evidence="1">
    <location>
        <begin position="39"/>
        <end position="53"/>
    </location>
</feature>
<protein>
    <submittedName>
        <fullName evidence="2">Uncharacterized protein</fullName>
    </submittedName>
</protein>
<dbReference type="Proteomes" id="UP001152795">
    <property type="component" value="Unassembled WGS sequence"/>
</dbReference>
<evidence type="ECO:0000256" key="1">
    <source>
        <dbReference type="SAM" id="MobiDB-lite"/>
    </source>
</evidence>
<dbReference type="AlphaFoldDB" id="A0A7D9LFD8"/>
<name>A0A7D9LFD8_PARCT</name>
<sequence>MPATRNQRAQRPVSVAIPPARRSHRTQAPRASGTTTMVPLSSSPQPATAAPLAPASAITPQQFQEIVSSVTAEVTRRLQTVATPVPGVHAVPSSSPSAPAASVTESPIVRILEHVATPPTAVVQLAVSNALGSAQATISVNS</sequence>
<proteinExistence type="predicted"/>
<keyword evidence="3" id="KW-1185">Reference proteome</keyword>
<evidence type="ECO:0000313" key="2">
    <source>
        <dbReference type="EMBL" id="CAB4032932.1"/>
    </source>
</evidence>
<comment type="caution">
    <text evidence="2">The sequence shown here is derived from an EMBL/GenBank/DDBJ whole genome shotgun (WGS) entry which is preliminary data.</text>
</comment>
<feature type="region of interest" description="Disordered" evidence="1">
    <location>
        <begin position="1"/>
        <end position="53"/>
    </location>
</feature>
<gene>
    <name evidence="2" type="ORF">PACLA_8A033114</name>
</gene>
<reference evidence="2" key="1">
    <citation type="submission" date="2020-04" db="EMBL/GenBank/DDBJ databases">
        <authorList>
            <person name="Alioto T."/>
            <person name="Alioto T."/>
            <person name="Gomez Garrido J."/>
        </authorList>
    </citation>
    <scope>NUCLEOTIDE SEQUENCE</scope>
    <source>
        <strain evidence="2">A484AB</strain>
    </source>
</reference>
<organism evidence="2 3">
    <name type="scientific">Paramuricea clavata</name>
    <name type="common">Red gorgonian</name>
    <name type="synonym">Violescent sea-whip</name>
    <dbReference type="NCBI Taxonomy" id="317549"/>
    <lineage>
        <taxon>Eukaryota</taxon>
        <taxon>Metazoa</taxon>
        <taxon>Cnidaria</taxon>
        <taxon>Anthozoa</taxon>
        <taxon>Octocorallia</taxon>
        <taxon>Malacalcyonacea</taxon>
        <taxon>Plexauridae</taxon>
        <taxon>Paramuricea</taxon>
    </lineage>
</organism>
<dbReference type="EMBL" id="CACRXK020018822">
    <property type="protein sequence ID" value="CAB4032932.1"/>
    <property type="molecule type" value="Genomic_DNA"/>
</dbReference>